<feature type="non-terminal residue" evidence="1">
    <location>
        <position position="127"/>
    </location>
</feature>
<comment type="caution">
    <text evidence="1">The sequence shown here is derived from an EMBL/GenBank/DDBJ whole genome shotgun (WGS) entry which is preliminary data.</text>
</comment>
<dbReference type="EMBL" id="BARW01038585">
    <property type="protein sequence ID" value="GAJ23662.1"/>
    <property type="molecule type" value="Genomic_DNA"/>
</dbReference>
<dbReference type="SUPFAM" id="SSF53756">
    <property type="entry name" value="UDP-Glycosyltransferase/glycogen phosphorylase"/>
    <property type="match status" value="1"/>
</dbReference>
<evidence type="ECO:0000313" key="1">
    <source>
        <dbReference type="EMBL" id="GAJ23662.1"/>
    </source>
</evidence>
<name>X1VSG0_9ZZZZ</name>
<dbReference type="AlphaFoldDB" id="X1VSG0"/>
<organism evidence="1">
    <name type="scientific">marine sediment metagenome</name>
    <dbReference type="NCBI Taxonomy" id="412755"/>
    <lineage>
        <taxon>unclassified sequences</taxon>
        <taxon>metagenomes</taxon>
        <taxon>ecological metagenomes</taxon>
    </lineage>
</organism>
<dbReference type="Pfam" id="PF13692">
    <property type="entry name" value="Glyco_trans_1_4"/>
    <property type="match status" value="1"/>
</dbReference>
<evidence type="ECO:0008006" key="2">
    <source>
        <dbReference type="Google" id="ProtNLM"/>
    </source>
</evidence>
<proteinExistence type="predicted"/>
<dbReference type="Gene3D" id="3.40.50.2000">
    <property type="entry name" value="Glycogen Phosphorylase B"/>
    <property type="match status" value="1"/>
</dbReference>
<sequence length="127" mass="13830">MQPFEKVPEFLAMADVVVIPQKRNLSTIGQVPAKVFDAIAMAKSIIATNVSDLAEILNGCGWIVEPENPEQLAETIQYVLDHPDKAAEMGTCKPCNSCNKSPHTSFTKLVFNPFKSSSTIIFTTSSV</sequence>
<accession>X1VSG0</accession>
<gene>
    <name evidence="1" type="ORF">S12H4_59166</name>
</gene>
<protein>
    <recommendedName>
        <fullName evidence="2">Glycosyl transferase family 1 domain-containing protein</fullName>
    </recommendedName>
</protein>
<reference evidence="1" key="1">
    <citation type="journal article" date="2014" name="Front. Microbiol.">
        <title>High frequency of phylogenetically diverse reductive dehalogenase-homologous genes in deep subseafloor sedimentary metagenomes.</title>
        <authorList>
            <person name="Kawai M."/>
            <person name="Futagami T."/>
            <person name="Toyoda A."/>
            <person name="Takaki Y."/>
            <person name="Nishi S."/>
            <person name="Hori S."/>
            <person name="Arai W."/>
            <person name="Tsubouchi T."/>
            <person name="Morono Y."/>
            <person name="Uchiyama I."/>
            <person name="Ito T."/>
            <person name="Fujiyama A."/>
            <person name="Inagaki F."/>
            <person name="Takami H."/>
        </authorList>
    </citation>
    <scope>NUCLEOTIDE SEQUENCE</scope>
    <source>
        <strain evidence="1">Expedition CK06-06</strain>
    </source>
</reference>